<keyword evidence="7 9" id="KW-0472">Membrane</keyword>
<name>A0A1M6B385_9FLAO</name>
<dbReference type="PANTHER" id="PTHR33281:SF19">
    <property type="entry name" value="VOLTAGE-DEPENDENT ANION CHANNEL-FORMING PROTEIN YNEE"/>
    <property type="match status" value="1"/>
</dbReference>
<keyword evidence="3" id="KW-1003">Cell membrane</keyword>
<evidence type="ECO:0000256" key="9">
    <source>
        <dbReference type="SAM" id="Phobius"/>
    </source>
</evidence>
<protein>
    <submittedName>
        <fullName evidence="10">Putative membrane protein</fullName>
    </submittedName>
</protein>
<evidence type="ECO:0000256" key="3">
    <source>
        <dbReference type="ARBA" id="ARBA00022475"/>
    </source>
</evidence>
<reference evidence="11" key="1">
    <citation type="submission" date="2016-11" db="EMBL/GenBank/DDBJ databases">
        <authorList>
            <person name="Varghese N."/>
            <person name="Submissions S."/>
        </authorList>
    </citation>
    <scope>NUCLEOTIDE SEQUENCE [LARGE SCALE GENOMIC DNA]</scope>
    <source>
        <strain evidence="11">DSM 22623</strain>
    </source>
</reference>
<proteinExistence type="inferred from homology"/>
<comment type="subcellular location">
    <subcellularLocation>
        <location evidence="1">Cell membrane</location>
        <topology evidence="1">Multi-pass membrane protein</topology>
    </subcellularLocation>
</comment>
<evidence type="ECO:0000313" key="11">
    <source>
        <dbReference type="Proteomes" id="UP000184432"/>
    </source>
</evidence>
<organism evidence="10 11">
    <name type="scientific">Aquimarina spongiae</name>
    <dbReference type="NCBI Taxonomy" id="570521"/>
    <lineage>
        <taxon>Bacteria</taxon>
        <taxon>Pseudomonadati</taxon>
        <taxon>Bacteroidota</taxon>
        <taxon>Flavobacteriia</taxon>
        <taxon>Flavobacteriales</taxon>
        <taxon>Flavobacteriaceae</taxon>
        <taxon>Aquimarina</taxon>
    </lineage>
</organism>
<evidence type="ECO:0000256" key="1">
    <source>
        <dbReference type="ARBA" id="ARBA00004651"/>
    </source>
</evidence>
<dbReference type="Pfam" id="PF25539">
    <property type="entry name" value="Bestrophin_2"/>
    <property type="match status" value="1"/>
</dbReference>
<evidence type="ECO:0000256" key="6">
    <source>
        <dbReference type="ARBA" id="ARBA00023065"/>
    </source>
</evidence>
<evidence type="ECO:0000256" key="2">
    <source>
        <dbReference type="ARBA" id="ARBA00022448"/>
    </source>
</evidence>
<feature type="transmembrane region" description="Helical" evidence="9">
    <location>
        <begin position="42"/>
        <end position="61"/>
    </location>
</feature>
<gene>
    <name evidence="10" type="ORF">SAMN04488508_101605</name>
</gene>
<feature type="transmembrane region" description="Helical" evidence="9">
    <location>
        <begin position="12"/>
        <end position="36"/>
    </location>
</feature>
<sequence>MIVTKGISVFKLLKWTAHHIIWLTLFMGSIAALYYYEIITFSIPWLPVSVIGTAVAFYVGFKNNQAYDRMWEARKIWGGIVNDSRTWGMMVDGFISNFFTDNQLTKEEIHKIKQRLIYRHIGWLYAHRSQLLVATPWEHISQGGFTARTARKYQKKFGIGLVDDEVTRSELKQFLPEEEHDRLVDYNNTATQIINEQSRDLQTLREQGYIEDFRHMEMANILKSFYTLQGKNERIKKFPLPRQYANMSWYFVAIFVILLPFSMMPELDKIGEWGIGLSIPITVLLGWVYVMMEVTGDYSENPFQGMANDIPMLSLCRTIEIDLREMLGETDLPPGIEAKNGILM</sequence>
<evidence type="ECO:0000313" key="10">
    <source>
        <dbReference type="EMBL" id="SHI43175.1"/>
    </source>
</evidence>
<evidence type="ECO:0000256" key="5">
    <source>
        <dbReference type="ARBA" id="ARBA00022989"/>
    </source>
</evidence>
<keyword evidence="11" id="KW-1185">Reference proteome</keyword>
<dbReference type="AlphaFoldDB" id="A0A1M6B385"/>
<accession>A0A1M6B385</accession>
<feature type="transmembrane region" description="Helical" evidence="9">
    <location>
        <begin position="244"/>
        <end position="264"/>
    </location>
</feature>
<dbReference type="OrthoDB" id="445589at2"/>
<keyword evidence="4 9" id="KW-0812">Transmembrane</keyword>
<dbReference type="STRING" id="570521.SAMN04488508_101605"/>
<comment type="similarity">
    <text evidence="8">Belongs to the anion channel-forming bestrophin (TC 1.A.46) family.</text>
</comment>
<feature type="transmembrane region" description="Helical" evidence="9">
    <location>
        <begin position="270"/>
        <end position="290"/>
    </location>
</feature>
<evidence type="ECO:0000256" key="4">
    <source>
        <dbReference type="ARBA" id="ARBA00022692"/>
    </source>
</evidence>
<dbReference type="PANTHER" id="PTHR33281">
    <property type="entry name" value="UPF0187 PROTEIN YNEE"/>
    <property type="match status" value="1"/>
</dbReference>
<evidence type="ECO:0000256" key="8">
    <source>
        <dbReference type="ARBA" id="ARBA00034708"/>
    </source>
</evidence>
<keyword evidence="5 9" id="KW-1133">Transmembrane helix</keyword>
<dbReference type="RefSeq" id="WP_073313744.1">
    <property type="nucleotide sequence ID" value="NZ_FQYP01000001.1"/>
</dbReference>
<dbReference type="Proteomes" id="UP000184432">
    <property type="component" value="Unassembled WGS sequence"/>
</dbReference>
<dbReference type="InterPro" id="IPR044669">
    <property type="entry name" value="YneE/VCCN1/2-like"/>
</dbReference>
<dbReference type="GO" id="GO:0005886">
    <property type="term" value="C:plasma membrane"/>
    <property type="evidence" value="ECO:0007669"/>
    <property type="project" value="UniProtKB-SubCell"/>
</dbReference>
<keyword evidence="2" id="KW-0813">Transport</keyword>
<keyword evidence="6" id="KW-0406">Ion transport</keyword>
<dbReference type="GO" id="GO:0005254">
    <property type="term" value="F:chloride channel activity"/>
    <property type="evidence" value="ECO:0007669"/>
    <property type="project" value="InterPro"/>
</dbReference>
<evidence type="ECO:0000256" key="7">
    <source>
        <dbReference type="ARBA" id="ARBA00023136"/>
    </source>
</evidence>
<dbReference type="EMBL" id="FQYP01000001">
    <property type="protein sequence ID" value="SHI43175.1"/>
    <property type="molecule type" value="Genomic_DNA"/>
</dbReference>